<organism evidence="4 5">
    <name type="scientific">Achromobacter deleyi</name>
    <dbReference type="NCBI Taxonomy" id="1353891"/>
    <lineage>
        <taxon>Bacteria</taxon>
        <taxon>Pseudomonadati</taxon>
        <taxon>Pseudomonadota</taxon>
        <taxon>Betaproteobacteria</taxon>
        <taxon>Burkholderiales</taxon>
        <taxon>Alcaligenaceae</taxon>
        <taxon>Achromobacter</taxon>
    </lineage>
</organism>
<dbReference type="Pfam" id="PF13673">
    <property type="entry name" value="Acetyltransf_10"/>
    <property type="match status" value="1"/>
</dbReference>
<keyword evidence="2 4" id="KW-0012">Acyltransferase</keyword>
<dbReference type="Gene3D" id="3.40.630.30">
    <property type="match status" value="1"/>
</dbReference>
<dbReference type="GO" id="GO:0016747">
    <property type="term" value="F:acyltransferase activity, transferring groups other than amino-acyl groups"/>
    <property type="evidence" value="ECO:0007669"/>
    <property type="project" value="InterPro"/>
</dbReference>
<evidence type="ECO:0000256" key="2">
    <source>
        <dbReference type="ARBA" id="ARBA00023315"/>
    </source>
</evidence>
<feature type="domain" description="N-acetyltransferase" evidence="3">
    <location>
        <begin position="2"/>
        <end position="148"/>
    </location>
</feature>
<keyword evidence="1 4" id="KW-0808">Transferase</keyword>
<proteinExistence type="predicted"/>
<evidence type="ECO:0000313" key="4">
    <source>
        <dbReference type="EMBL" id="CAB3665331.1"/>
    </source>
</evidence>
<name>A0A6S6Z9X1_9BURK</name>
<evidence type="ECO:0000259" key="3">
    <source>
        <dbReference type="PROSITE" id="PS51186"/>
    </source>
</evidence>
<dbReference type="SUPFAM" id="SSF55729">
    <property type="entry name" value="Acyl-CoA N-acyltransferases (Nat)"/>
    <property type="match status" value="1"/>
</dbReference>
<dbReference type="RefSeq" id="WP_175191260.1">
    <property type="nucleotide sequence ID" value="NZ_CADIJO010000002.1"/>
</dbReference>
<gene>
    <name evidence="4" type="primary">yjaB_1</name>
    <name evidence="4" type="ORF">LMG3458_00810</name>
</gene>
<dbReference type="AlphaFoldDB" id="A0A6S6Z9X1"/>
<dbReference type="EMBL" id="CADIJO010000002">
    <property type="protein sequence ID" value="CAB3665331.1"/>
    <property type="molecule type" value="Genomic_DNA"/>
</dbReference>
<accession>A0A6S6Z9X1</accession>
<evidence type="ECO:0000256" key="1">
    <source>
        <dbReference type="ARBA" id="ARBA00022679"/>
    </source>
</evidence>
<protein>
    <submittedName>
        <fullName evidence="4">Peptidyl-lysine N-acetyltransferase YjaB</fullName>
        <ecNumber evidence="4">2.3.1.-</ecNumber>
    </submittedName>
</protein>
<dbReference type="EC" id="2.3.1.-" evidence="4"/>
<dbReference type="NCBIfam" id="NF007807">
    <property type="entry name" value="PRK10514.1"/>
    <property type="match status" value="1"/>
</dbReference>
<sequence>MFTLRPSTPADGAAVVDIWRRAVDATHHFLTPEDRQAIDAEVVGFLPAATLDLAVDAADRPVAFMLLDGDRMEALFVDPDHRGTGVGRLLVQDALRRQPELATDVNEQNGQAVGFYERLGFERIGRSGQDSQGRPYPLIHLRYRGNVPA</sequence>
<evidence type="ECO:0000313" key="5">
    <source>
        <dbReference type="Proteomes" id="UP000494111"/>
    </source>
</evidence>
<dbReference type="Proteomes" id="UP000494111">
    <property type="component" value="Unassembled WGS sequence"/>
</dbReference>
<reference evidence="4 5" key="1">
    <citation type="submission" date="2020-04" db="EMBL/GenBank/DDBJ databases">
        <authorList>
            <person name="De Canck E."/>
        </authorList>
    </citation>
    <scope>NUCLEOTIDE SEQUENCE [LARGE SCALE GENOMIC DNA]</scope>
    <source>
        <strain evidence="4 5">LMG 3458</strain>
    </source>
</reference>
<dbReference type="CDD" id="cd04301">
    <property type="entry name" value="NAT_SF"/>
    <property type="match status" value="1"/>
</dbReference>
<dbReference type="PROSITE" id="PS51186">
    <property type="entry name" value="GNAT"/>
    <property type="match status" value="1"/>
</dbReference>
<dbReference type="PANTHER" id="PTHR43800:SF1">
    <property type="entry name" value="PEPTIDYL-LYSINE N-ACETYLTRANSFERASE YJAB"/>
    <property type="match status" value="1"/>
</dbReference>
<dbReference type="PANTHER" id="PTHR43800">
    <property type="entry name" value="PEPTIDYL-LYSINE N-ACETYLTRANSFERASE YJAB"/>
    <property type="match status" value="1"/>
</dbReference>
<dbReference type="InterPro" id="IPR000182">
    <property type="entry name" value="GNAT_dom"/>
</dbReference>
<dbReference type="InterPro" id="IPR016181">
    <property type="entry name" value="Acyl_CoA_acyltransferase"/>
</dbReference>